<proteinExistence type="predicted"/>
<name>A0A1J5SAY0_9ZZZZ</name>
<dbReference type="AlphaFoldDB" id="A0A1J5SAY0"/>
<protein>
    <submittedName>
        <fullName evidence="1">Uncharacterized protein</fullName>
    </submittedName>
</protein>
<evidence type="ECO:0000313" key="1">
    <source>
        <dbReference type="EMBL" id="OIR05705.1"/>
    </source>
</evidence>
<comment type="caution">
    <text evidence="1">The sequence shown here is derived from an EMBL/GenBank/DDBJ whole genome shotgun (WGS) entry which is preliminary data.</text>
</comment>
<sequence>MKIIASLLLTILFWINTCQASIDSAVIRHFRQIIKLIKTDNVQELSKLIAYPLNRQNPLPNIKNASDFILYYPTLIDDSFKDLLKQYNDSVIFEHNGRYGLVGGNFSGEIWIDDDGKILGFNYSSKKEQAYKQVLMEKIKKEIYPTVNAWNENVLVAKSERLLIRVDRTDQGLRYVCWSKGMTMKDKPDIILYNGVEEHQGTMGGWTWTFTNGDWTYVVEDAEMCDDPKYCGLFLELSFKEEFKSTIKLKEIK</sequence>
<reference evidence="1" key="1">
    <citation type="submission" date="2016-10" db="EMBL/GenBank/DDBJ databases">
        <title>Sequence of Gallionella enrichment culture.</title>
        <authorList>
            <person name="Poehlein A."/>
            <person name="Muehling M."/>
            <person name="Daniel R."/>
        </authorList>
    </citation>
    <scope>NUCLEOTIDE SEQUENCE</scope>
</reference>
<organism evidence="1">
    <name type="scientific">mine drainage metagenome</name>
    <dbReference type="NCBI Taxonomy" id="410659"/>
    <lineage>
        <taxon>unclassified sequences</taxon>
        <taxon>metagenomes</taxon>
        <taxon>ecological metagenomes</taxon>
    </lineage>
</organism>
<gene>
    <name evidence="1" type="ORF">GALL_121400</name>
</gene>
<accession>A0A1J5SAY0</accession>
<dbReference type="EMBL" id="MLJW01000048">
    <property type="protein sequence ID" value="OIR05705.1"/>
    <property type="molecule type" value="Genomic_DNA"/>
</dbReference>